<keyword evidence="4 6" id="KW-0067">ATP-binding</keyword>
<accession>A0ABN0VHM5</accession>
<dbReference type="PANTHER" id="PTHR18866:SF126">
    <property type="entry name" value="BIOTIN CARBOXYLASE"/>
    <property type="match status" value="1"/>
</dbReference>
<comment type="cofactor">
    <cofactor evidence="1">
        <name>biotin</name>
        <dbReference type="ChEBI" id="CHEBI:57586"/>
    </cofactor>
</comment>
<evidence type="ECO:0000313" key="10">
    <source>
        <dbReference type="EMBL" id="GAA0302764.1"/>
    </source>
</evidence>
<dbReference type="CDD" id="cd06850">
    <property type="entry name" value="biotinyl_domain"/>
    <property type="match status" value="1"/>
</dbReference>
<dbReference type="Proteomes" id="UP001501867">
    <property type="component" value="Unassembled WGS sequence"/>
</dbReference>
<proteinExistence type="predicted"/>
<dbReference type="InterPro" id="IPR011053">
    <property type="entry name" value="Single_hybrid_motif"/>
</dbReference>
<dbReference type="InterPro" id="IPR011764">
    <property type="entry name" value="Biotin_carboxylation_dom"/>
</dbReference>
<dbReference type="EMBL" id="BAAABV010000023">
    <property type="protein sequence ID" value="GAA0302764.1"/>
    <property type="molecule type" value="Genomic_DNA"/>
</dbReference>
<dbReference type="InterPro" id="IPR011761">
    <property type="entry name" value="ATP-grasp"/>
</dbReference>
<reference evidence="10 11" key="1">
    <citation type="journal article" date="2019" name="Int. J. Syst. Evol. Microbiol.">
        <title>The Global Catalogue of Microorganisms (GCM) 10K type strain sequencing project: providing services to taxonomists for standard genome sequencing and annotation.</title>
        <authorList>
            <consortium name="The Broad Institute Genomics Platform"/>
            <consortium name="The Broad Institute Genome Sequencing Center for Infectious Disease"/>
            <person name="Wu L."/>
            <person name="Ma J."/>
        </authorList>
    </citation>
    <scope>NUCLEOTIDE SEQUENCE [LARGE SCALE GENOMIC DNA]</scope>
    <source>
        <strain evidence="10 11">JCM 4505</strain>
    </source>
</reference>
<sequence length="635" mass="67474">MTNPITSLLVANRGEIAVRIFRTARALGLATVAVHSDPDADALHVRSADTAVRLPGAAPADTYLRADLIVEAARAAGADAVHPGYGFLSENADFARRVEAAGLAWIGPPPQAIEAMASKTRAKELMRAAGVPLLEPVDPATATAADLPLLLKAAAGGGGRGMRVVRDLDSLKESLDAAAAEALSAFGDGEVFAEPYVERGRHVEVQVLADAHGTVWALGTRDCSLQRRHQKVIEEAPAPALPEELRERLHTAAVAAVRAVSYRGAGTVEFLVGADGRPYFLEMNTRLQVEHPVTEAVFGLDLVALQLRVAEGEPLPPTPPEPTGHAVEARLYAEDPALDWRPQTGVLHTLSFPEHVRVDTGFTAGDSVSVHYDAMLAKVIAHAPTRAEAVRVLADALSRTRVHGPATNRDLLVRSLRHPDFTAARLDTGFYDRHLEALTEGAPDPALACLAAALAEAAPAPGAPLAARLGGWRNLRSQPQTRRYTVAGTEHEVRHHPVDRPGVHVLAAAPERVTLEVDGVRRVFHVKRKSNTVYVDSPLGSHTLTPVPRFPDPLDRTEPGSLLAPMPGTVVRVAEGLTPGTAVTAGQPLLWLEAMKMEHRILAPASGTLTALHAATGQQVEFGALLAVVQEETPS</sequence>
<dbReference type="InterPro" id="IPR050856">
    <property type="entry name" value="Biotin_carboxylase_complex"/>
</dbReference>
<dbReference type="Pfam" id="PF00289">
    <property type="entry name" value="Biotin_carb_N"/>
    <property type="match status" value="1"/>
</dbReference>
<dbReference type="InterPro" id="IPR005479">
    <property type="entry name" value="CPAse_ATP-bd"/>
</dbReference>
<evidence type="ECO:0000256" key="3">
    <source>
        <dbReference type="ARBA" id="ARBA00022741"/>
    </source>
</evidence>
<evidence type="ECO:0000313" key="11">
    <source>
        <dbReference type="Proteomes" id="UP001501867"/>
    </source>
</evidence>
<organism evidence="10 11">
    <name type="scientific">Streptomyces polychromogenes</name>
    <dbReference type="NCBI Taxonomy" id="67342"/>
    <lineage>
        <taxon>Bacteria</taxon>
        <taxon>Bacillati</taxon>
        <taxon>Actinomycetota</taxon>
        <taxon>Actinomycetes</taxon>
        <taxon>Kitasatosporales</taxon>
        <taxon>Streptomycetaceae</taxon>
        <taxon>Streptomyces</taxon>
    </lineage>
</organism>
<dbReference type="InterPro" id="IPR016185">
    <property type="entry name" value="PreATP-grasp_dom_sf"/>
</dbReference>
<evidence type="ECO:0000256" key="4">
    <source>
        <dbReference type="ARBA" id="ARBA00022840"/>
    </source>
</evidence>
<feature type="domain" description="Lipoyl-binding" evidence="7">
    <location>
        <begin position="547"/>
        <end position="630"/>
    </location>
</feature>
<gene>
    <name evidence="10" type="ORF">GCM10010302_46570</name>
</gene>
<evidence type="ECO:0000259" key="8">
    <source>
        <dbReference type="PROSITE" id="PS50975"/>
    </source>
</evidence>
<dbReference type="SUPFAM" id="SSF56059">
    <property type="entry name" value="Glutathione synthetase ATP-binding domain-like"/>
    <property type="match status" value="1"/>
</dbReference>
<comment type="caution">
    <text evidence="10">The sequence shown here is derived from an EMBL/GenBank/DDBJ whole genome shotgun (WGS) entry which is preliminary data.</text>
</comment>
<keyword evidence="5" id="KW-0092">Biotin</keyword>
<dbReference type="Pfam" id="PF02785">
    <property type="entry name" value="Biotin_carb_C"/>
    <property type="match status" value="1"/>
</dbReference>
<dbReference type="PROSITE" id="PS00188">
    <property type="entry name" value="BIOTIN"/>
    <property type="match status" value="1"/>
</dbReference>
<evidence type="ECO:0000256" key="1">
    <source>
        <dbReference type="ARBA" id="ARBA00001953"/>
    </source>
</evidence>
<evidence type="ECO:0000256" key="2">
    <source>
        <dbReference type="ARBA" id="ARBA00022598"/>
    </source>
</evidence>
<feature type="domain" description="Biotin carboxylation" evidence="9">
    <location>
        <begin position="4"/>
        <end position="436"/>
    </location>
</feature>
<evidence type="ECO:0000256" key="5">
    <source>
        <dbReference type="ARBA" id="ARBA00023267"/>
    </source>
</evidence>
<dbReference type="InterPro" id="IPR048429">
    <property type="entry name" value="MCC_alpha_BT"/>
</dbReference>
<dbReference type="InterPro" id="IPR005482">
    <property type="entry name" value="Biotin_COase_C"/>
</dbReference>
<dbReference type="Pfam" id="PF00364">
    <property type="entry name" value="Biotin_lipoyl"/>
    <property type="match status" value="1"/>
</dbReference>
<dbReference type="SUPFAM" id="SSF52440">
    <property type="entry name" value="PreATP-grasp domain"/>
    <property type="match status" value="1"/>
</dbReference>
<keyword evidence="3 6" id="KW-0547">Nucleotide-binding</keyword>
<dbReference type="PROSITE" id="PS50968">
    <property type="entry name" value="BIOTINYL_LIPOYL"/>
    <property type="match status" value="1"/>
</dbReference>
<protein>
    <submittedName>
        <fullName evidence="10">Biotin carboxylase N-terminal domain-containing protein</fullName>
    </submittedName>
</protein>
<dbReference type="PANTHER" id="PTHR18866">
    <property type="entry name" value="CARBOXYLASE:PYRUVATE/ACETYL-COA/PROPIONYL-COA CARBOXYLASE"/>
    <property type="match status" value="1"/>
</dbReference>
<dbReference type="RefSeq" id="WP_344162897.1">
    <property type="nucleotide sequence ID" value="NZ_BAAABV010000023.1"/>
</dbReference>
<dbReference type="InterPro" id="IPR000089">
    <property type="entry name" value="Biotin_lipoyl"/>
</dbReference>
<dbReference type="Gene3D" id="3.30.470.20">
    <property type="entry name" value="ATP-grasp fold, B domain"/>
    <property type="match status" value="1"/>
</dbReference>
<dbReference type="SUPFAM" id="SSF51230">
    <property type="entry name" value="Single hybrid motif"/>
    <property type="match status" value="1"/>
</dbReference>
<dbReference type="InterPro" id="IPR005481">
    <property type="entry name" value="BC-like_N"/>
</dbReference>
<keyword evidence="11" id="KW-1185">Reference proteome</keyword>
<evidence type="ECO:0000259" key="7">
    <source>
        <dbReference type="PROSITE" id="PS50968"/>
    </source>
</evidence>
<dbReference type="Gene3D" id="2.40.50.100">
    <property type="match status" value="1"/>
</dbReference>
<dbReference type="InterPro" id="IPR001882">
    <property type="entry name" value="Biotin_BS"/>
</dbReference>
<dbReference type="PROSITE" id="PS50975">
    <property type="entry name" value="ATP_GRASP"/>
    <property type="match status" value="1"/>
</dbReference>
<keyword evidence="2" id="KW-0436">Ligase</keyword>
<name>A0ABN0VHM5_9ACTN</name>
<dbReference type="Pfam" id="PF21139">
    <property type="entry name" value="BT_MCC_alpha"/>
    <property type="match status" value="1"/>
</dbReference>
<dbReference type="InterPro" id="IPR011054">
    <property type="entry name" value="Rudment_hybrid_motif"/>
</dbReference>
<dbReference type="PROSITE" id="PS00867">
    <property type="entry name" value="CPSASE_2"/>
    <property type="match status" value="1"/>
</dbReference>
<evidence type="ECO:0000259" key="9">
    <source>
        <dbReference type="PROSITE" id="PS50979"/>
    </source>
</evidence>
<feature type="domain" description="ATP-grasp" evidence="8">
    <location>
        <begin position="123"/>
        <end position="311"/>
    </location>
</feature>
<dbReference type="SUPFAM" id="SSF51246">
    <property type="entry name" value="Rudiment single hybrid motif"/>
    <property type="match status" value="1"/>
</dbReference>
<dbReference type="PROSITE" id="PS50979">
    <property type="entry name" value="BC"/>
    <property type="match status" value="1"/>
</dbReference>
<dbReference type="SMART" id="SM00878">
    <property type="entry name" value="Biotin_carb_C"/>
    <property type="match status" value="1"/>
</dbReference>
<evidence type="ECO:0000256" key="6">
    <source>
        <dbReference type="PROSITE-ProRule" id="PRU00409"/>
    </source>
</evidence>
<dbReference type="Pfam" id="PF02786">
    <property type="entry name" value="CPSase_L_D2"/>
    <property type="match status" value="1"/>
</dbReference>